<feature type="binding site" evidence="7">
    <location>
        <position position="113"/>
    </location>
    <ligand>
        <name>carbamoyl phosphate</name>
        <dbReference type="ChEBI" id="CHEBI:58228"/>
    </ligand>
</feature>
<dbReference type="PRINTS" id="PR00101">
    <property type="entry name" value="ATCASE"/>
</dbReference>
<dbReference type="RefSeq" id="WP_012938666.1">
    <property type="nucleotide sequence ID" value="NZ_CAMEFB010000020.1"/>
</dbReference>
<evidence type="ECO:0000256" key="4">
    <source>
        <dbReference type="ARBA" id="ARBA00022975"/>
    </source>
</evidence>
<feature type="binding site" evidence="7">
    <location>
        <position position="228"/>
    </location>
    <ligand>
        <name>L-aspartate</name>
        <dbReference type="ChEBI" id="CHEBI:29991"/>
    </ligand>
</feature>
<dbReference type="InterPro" id="IPR002082">
    <property type="entry name" value="Asp_carbamoyltransf"/>
</dbReference>
<feature type="binding site" evidence="7">
    <location>
        <position position="141"/>
    </location>
    <ligand>
        <name>carbamoyl phosphate</name>
        <dbReference type="ChEBI" id="CHEBI:58228"/>
    </ligand>
</feature>
<dbReference type="Pfam" id="PF00185">
    <property type="entry name" value="OTCace"/>
    <property type="match status" value="1"/>
</dbReference>
<feature type="binding site" evidence="7">
    <location>
        <position position="91"/>
    </location>
    <ligand>
        <name>L-aspartate</name>
        <dbReference type="ChEBI" id="CHEBI:29991"/>
    </ligand>
</feature>
<proteinExistence type="inferred from homology"/>
<dbReference type="AlphaFoldDB" id="A0A1H2SYL9"/>
<feature type="domain" description="Aspartate/ornithine carbamoyltransferase carbamoyl-P binding" evidence="9">
    <location>
        <begin position="11"/>
        <end position="154"/>
    </location>
</feature>
<name>A0A1H2SYL9_ACIFE</name>
<dbReference type="SUPFAM" id="SSF53671">
    <property type="entry name" value="Aspartate/ornithine carbamoyltransferase"/>
    <property type="match status" value="1"/>
</dbReference>
<dbReference type="UniPathway" id="UPA00070">
    <property type="reaction ID" value="UER00116"/>
</dbReference>
<sequence>MTKAAVSLSGRDILDLSSLSVEEYDLIMRTAAEMKKVMKRDIKKLPSLRGKSIVNLFYENSTRTRSSFELAGKYLGADVINLSTGTSSVKKGECLKDTILTMQSMACDAIVMRHPVEGAAKYAADIAAPVVINAGDGAHAHPTQGLLDMFTILEHGKQFKGLKMAIIGDILYSRVARSNIAAWTKLGADVHVAGPMTLIPHDIQELGVTVHKRVEDAIEGADVVDVLRIQLERQDKAMFPTPREYARIYGVNEERMKLAKPDCLVMHPGPMNRGLEISWDTGYSDQAVIREQVTNGVAVRMAVLFLTIMGGKPVENAN</sequence>
<evidence type="ECO:0000313" key="10">
    <source>
        <dbReference type="EMBL" id="SDW36698.1"/>
    </source>
</evidence>
<comment type="subunit">
    <text evidence="7">Heterododecamer (2C3:3R2) of six catalytic PyrB chains organized as two trimers (C3), and six regulatory PyrI chains organized as three dimers (R2).</text>
</comment>
<evidence type="ECO:0000313" key="11">
    <source>
        <dbReference type="Proteomes" id="UP000182379"/>
    </source>
</evidence>
<dbReference type="InterPro" id="IPR036901">
    <property type="entry name" value="Asp/Orn_carbamoylTrfase_sf"/>
</dbReference>
<organism evidence="10 11">
    <name type="scientific">Acidaminococcus fermentans</name>
    <dbReference type="NCBI Taxonomy" id="905"/>
    <lineage>
        <taxon>Bacteria</taxon>
        <taxon>Bacillati</taxon>
        <taxon>Bacillota</taxon>
        <taxon>Negativicutes</taxon>
        <taxon>Acidaminococcales</taxon>
        <taxon>Acidaminococcaceae</taxon>
        <taxon>Acidaminococcus</taxon>
    </lineage>
</organism>
<comment type="catalytic activity">
    <reaction evidence="6 7">
        <text>carbamoyl phosphate + L-aspartate = N-carbamoyl-L-aspartate + phosphate + H(+)</text>
        <dbReference type="Rhea" id="RHEA:20013"/>
        <dbReference type="ChEBI" id="CHEBI:15378"/>
        <dbReference type="ChEBI" id="CHEBI:29991"/>
        <dbReference type="ChEBI" id="CHEBI:32814"/>
        <dbReference type="ChEBI" id="CHEBI:43474"/>
        <dbReference type="ChEBI" id="CHEBI:58228"/>
        <dbReference type="EC" id="2.1.3.2"/>
    </reaction>
</comment>
<evidence type="ECO:0000259" key="8">
    <source>
        <dbReference type="Pfam" id="PF00185"/>
    </source>
</evidence>
<dbReference type="GO" id="GO:0004070">
    <property type="term" value="F:aspartate carbamoyltransferase activity"/>
    <property type="evidence" value="ECO:0007669"/>
    <property type="project" value="UniProtKB-UniRule"/>
</dbReference>
<dbReference type="GO" id="GO:0006520">
    <property type="term" value="P:amino acid metabolic process"/>
    <property type="evidence" value="ECO:0007669"/>
    <property type="project" value="InterPro"/>
</dbReference>
<dbReference type="GO" id="GO:0016597">
    <property type="term" value="F:amino acid binding"/>
    <property type="evidence" value="ECO:0007669"/>
    <property type="project" value="InterPro"/>
</dbReference>
<dbReference type="EMBL" id="FNOP01000001">
    <property type="protein sequence ID" value="SDW36698.1"/>
    <property type="molecule type" value="Genomic_DNA"/>
</dbReference>
<evidence type="ECO:0000256" key="6">
    <source>
        <dbReference type="ARBA" id="ARBA00048859"/>
    </source>
</evidence>
<dbReference type="InterPro" id="IPR006132">
    <property type="entry name" value="Asp/Orn_carbamoyltranf_P-bd"/>
</dbReference>
<comment type="similarity">
    <text evidence="2 7">Belongs to the aspartate/ornithine carbamoyltransferase superfamily. ATCase family.</text>
</comment>
<evidence type="ECO:0000256" key="3">
    <source>
        <dbReference type="ARBA" id="ARBA00022679"/>
    </source>
</evidence>
<evidence type="ECO:0000259" key="9">
    <source>
        <dbReference type="Pfam" id="PF02729"/>
    </source>
</evidence>
<feature type="binding site" evidence="7">
    <location>
        <position position="63"/>
    </location>
    <ligand>
        <name>carbamoyl phosphate</name>
        <dbReference type="ChEBI" id="CHEBI:58228"/>
    </ligand>
</feature>
<comment type="function">
    <text evidence="5 7">Catalyzes the condensation of carbamoyl phosphate and aspartate to form carbamoyl aspartate and inorganic phosphate, the committed step in the de novo pyrimidine nucleotide biosynthesis pathway.</text>
</comment>
<dbReference type="PRINTS" id="PR00100">
    <property type="entry name" value="AOTCASE"/>
</dbReference>
<dbReference type="Gene3D" id="3.40.50.1370">
    <property type="entry name" value="Aspartate/ornithine carbamoyltransferase"/>
    <property type="match status" value="2"/>
</dbReference>
<comment type="caution">
    <text evidence="10">The sequence shown here is derived from an EMBL/GenBank/DDBJ whole genome shotgun (WGS) entry which is preliminary data.</text>
</comment>
<dbReference type="PANTHER" id="PTHR45753:SF6">
    <property type="entry name" value="ASPARTATE CARBAMOYLTRANSFERASE"/>
    <property type="match status" value="1"/>
</dbReference>
<accession>A0A1H2SYL9</accession>
<evidence type="ECO:0000256" key="5">
    <source>
        <dbReference type="ARBA" id="ARBA00043884"/>
    </source>
</evidence>
<dbReference type="InterPro" id="IPR006130">
    <property type="entry name" value="Asp/Orn_carbamoylTrfase"/>
</dbReference>
<comment type="pathway">
    <text evidence="1 7">Pyrimidine metabolism; UMP biosynthesis via de novo pathway; (S)-dihydroorotate from bicarbonate: step 2/3.</text>
</comment>
<dbReference type="OMA" id="VLIMHPG"/>
<dbReference type="PROSITE" id="PS00097">
    <property type="entry name" value="CARBAMOYLTRANSFERASE"/>
    <property type="match status" value="1"/>
</dbReference>
<feature type="binding site" evidence="7">
    <location>
        <position position="174"/>
    </location>
    <ligand>
        <name>L-aspartate</name>
        <dbReference type="ChEBI" id="CHEBI:29991"/>
    </ligand>
</feature>
<keyword evidence="3 7" id="KW-0808">Transferase</keyword>
<dbReference type="InterPro" id="IPR006131">
    <property type="entry name" value="Asp_carbamoyltransf_Asp/Orn-bd"/>
</dbReference>
<feature type="binding site" evidence="7">
    <location>
        <position position="269"/>
    </location>
    <ligand>
        <name>carbamoyl phosphate</name>
        <dbReference type="ChEBI" id="CHEBI:58228"/>
    </ligand>
</feature>
<evidence type="ECO:0000256" key="7">
    <source>
        <dbReference type="HAMAP-Rule" id="MF_00001"/>
    </source>
</evidence>
<dbReference type="GO" id="GO:0006207">
    <property type="term" value="P:'de novo' pyrimidine nucleobase biosynthetic process"/>
    <property type="evidence" value="ECO:0007669"/>
    <property type="project" value="InterPro"/>
</dbReference>
<dbReference type="Proteomes" id="UP000182379">
    <property type="component" value="Unassembled WGS sequence"/>
</dbReference>
<reference evidence="10 11" key="1">
    <citation type="submission" date="2016-10" db="EMBL/GenBank/DDBJ databases">
        <authorList>
            <person name="Varghese N."/>
            <person name="Submissions S."/>
        </authorList>
    </citation>
    <scope>NUCLEOTIDE SEQUENCE [LARGE SCALE GENOMIC DNA]</scope>
    <source>
        <strain evidence="10 11">WCC6</strain>
    </source>
</reference>
<evidence type="ECO:0000256" key="2">
    <source>
        <dbReference type="ARBA" id="ARBA00008896"/>
    </source>
</evidence>
<dbReference type="HAMAP" id="MF_00001">
    <property type="entry name" value="Asp_carb_tr"/>
    <property type="match status" value="1"/>
</dbReference>
<dbReference type="Pfam" id="PF02729">
    <property type="entry name" value="OTCace_N"/>
    <property type="match status" value="1"/>
</dbReference>
<dbReference type="GO" id="GO:0005829">
    <property type="term" value="C:cytosol"/>
    <property type="evidence" value="ECO:0007669"/>
    <property type="project" value="TreeGrafter"/>
</dbReference>
<feature type="domain" description="Aspartate/ornithine carbamoyltransferase Asp/Orn-binding" evidence="8">
    <location>
        <begin position="160"/>
        <end position="306"/>
    </location>
</feature>
<dbReference type="GeneID" id="78335015"/>
<keyword evidence="4 7" id="KW-0665">Pyrimidine biosynthesis</keyword>
<gene>
    <name evidence="7" type="primary">pyrB</name>
    <name evidence="10" type="ORF">SAMN05216495_10159</name>
</gene>
<evidence type="ECO:0000256" key="1">
    <source>
        <dbReference type="ARBA" id="ARBA00004852"/>
    </source>
</evidence>
<dbReference type="NCBIfam" id="NF002032">
    <property type="entry name" value="PRK00856.1"/>
    <property type="match status" value="1"/>
</dbReference>
<feature type="binding site" evidence="7">
    <location>
        <position position="64"/>
    </location>
    <ligand>
        <name>carbamoyl phosphate</name>
        <dbReference type="ChEBI" id="CHEBI:58228"/>
    </ligand>
</feature>
<feature type="binding site" evidence="7">
    <location>
        <position position="270"/>
    </location>
    <ligand>
        <name>carbamoyl phosphate</name>
        <dbReference type="ChEBI" id="CHEBI:58228"/>
    </ligand>
</feature>
<dbReference type="EC" id="2.1.3.2" evidence="7"/>
<protein>
    <recommendedName>
        <fullName evidence="7">Aspartate carbamoyltransferase</fullName>
        <ecNumber evidence="7">2.1.3.2</ecNumber>
    </recommendedName>
    <alternativeName>
        <fullName evidence="7">Aspartate transcarbamylase</fullName>
        <shortName evidence="7">ATCase</shortName>
    </alternativeName>
</protein>
<dbReference type="GO" id="GO:0044205">
    <property type="term" value="P:'de novo' UMP biosynthetic process"/>
    <property type="evidence" value="ECO:0007669"/>
    <property type="project" value="UniProtKB-UniRule"/>
</dbReference>
<feature type="binding site" evidence="7">
    <location>
        <position position="144"/>
    </location>
    <ligand>
        <name>carbamoyl phosphate</name>
        <dbReference type="ChEBI" id="CHEBI:58228"/>
    </ligand>
</feature>
<dbReference type="PANTHER" id="PTHR45753">
    <property type="entry name" value="ORNITHINE CARBAMOYLTRANSFERASE, MITOCHONDRIAL"/>
    <property type="match status" value="1"/>
</dbReference>
<dbReference type="NCBIfam" id="TIGR00670">
    <property type="entry name" value="asp_carb_tr"/>
    <property type="match status" value="1"/>
</dbReference>